<proteinExistence type="predicted"/>
<dbReference type="AlphaFoldDB" id="A0AAV5N0I8"/>
<dbReference type="Gene3D" id="3.40.50.300">
    <property type="entry name" value="P-loop containing nucleotide triphosphate hydrolases"/>
    <property type="match status" value="1"/>
</dbReference>
<name>A0AAV5N0I8_9GAMM</name>
<keyword evidence="1" id="KW-0131">Cell cycle</keyword>
<sequence length="246" mass="27582">MTRIAVIDGVRGGCGATSVCASLAWALAQRGKSVLALDFSVSNLLRLYFNHSWEDKDGWALTLIRTMSVTPINYALKIDYLPFGLLNEGQEAELKKRLTVQNSGDDNNKQKALYFLNESHYDWVVIDASSTPSWLKQWANSLADFSISLLNPDPACYLLAKQNAPRRNGFFLINRFSPSFELQQDICRLWRSELANLIPIALHADEALPEALAVKKPLGEYQPGSMVAHDADELSEWCLTFGGWER</sequence>
<keyword evidence="1" id="KW-0132">Cell division</keyword>
<organism evidence="1 2">
    <name type="scientific">Leminorella grimontii</name>
    <dbReference type="NCBI Taxonomy" id="82981"/>
    <lineage>
        <taxon>Bacteria</taxon>
        <taxon>Pseudomonadati</taxon>
        <taxon>Pseudomonadota</taxon>
        <taxon>Gammaproteobacteria</taxon>
        <taxon>Enterobacterales</taxon>
        <taxon>Budviciaceae</taxon>
        <taxon>Leminorella</taxon>
    </lineage>
</organism>
<accession>A0AAV5N0I8</accession>
<keyword evidence="2" id="KW-1185">Reference proteome</keyword>
<comment type="caution">
    <text evidence="1">The sequence shown here is derived from an EMBL/GenBank/DDBJ whole genome shotgun (WGS) entry which is preliminary data.</text>
</comment>
<dbReference type="RefSeq" id="WP_036023364.1">
    <property type="nucleotide sequence ID" value="NZ_BRLI01000004.1"/>
</dbReference>
<evidence type="ECO:0000313" key="1">
    <source>
        <dbReference type="EMBL" id="GKX55631.1"/>
    </source>
</evidence>
<dbReference type="InterPro" id="IPR017746">
    <property type="entry name" value="Cellulose_synthase_operon_BcsQ"/>
</dbReference>
<protein>
    <submittedName>
        <fullName evidence="1">Cell division protein</fullName>
    </submittedName>
</protein>
<dbReference type="EMBL" id="BRLH01000003">
    <property type="protein sequence ID" value="GKX55631.1"/>
    <property type="molecule type" value="Genomic_DNA"/>
</dbReference>
<dbReference type="InterPro" id="IPR027417">
    <property type="entry name" value="P-loop_NTPase"/>
</dbReference>
<dbReference type="GO" id="GO:0051301">
    <property type="term" value="P:cell division"/>
    <property type="evidence" value="ECO:0007669"/>
    <property type="project" value="UniProtKB-KW"/>
</dbReference>
<evidence type="ECO:0000313" key="2">
    <source>
        <dbReference type="Proteomes" id="UP001058124"/>
    </source>
</evidence>
<reference evidence="1" key="1">
    <citation type="submission" date="2022-06" db="EMBL/GenBank/DDBJ databases">
        <title>Draft genome sequences of Leminorella grimontii str. JCM5902.</title>
        <authorList>
            <person name="Wakabayashi Y."/>
            <person name="Kojima K."/>
        </authorList>
    </citation>
    <scope>NUCLEOTIDE SEQUENCE</scope>
    <source>
        <strain evidence="1">JCM 5902</strain>
    </source>
</reference>
<dbReference type="Pfam" id="PF06564">
    <property type="entry name" value="CBP_BcsQ"/>
    <property type="match status" value="1"/>
</dbReference>
<dbReference type="SUPFAM" id="SSF52540">
    <property type="entry name" value="P-loop containing nucleoside triphosphate hydrolases"/>
    <property type="match status" value="1"/>
</dbReference>
<dbReference type="Proteomes" id="UP001058124">
    <property type="component" value="Unassembled WGS sequence"/>
</dbReference>
<gene>
    <name evidence="1" type="primary">bcsF</name>
    <name evidence="1" type="ORF">SOASR030_17430</name>
</gene>
<dbReference type="NCBIfam" id="TIGR03371">
    <property type="entry name" value="cellulose_yhjQ"/>
    <property type="match status" value="1"/>
</dbReference>